<accession>A0A2N5X2V1</accession>
<name>A0A2N5X2V1_9GAMM</name>
<organism evidence="2 3">
    <name type="scientific">Pseudohalioglobus lutimaris</name>
    <dbReference type="NCBI Taxonomy" id="1737061"/>
    <lineage>
        <taxon>Bacteria</taxon>
        <taxon>Pseudomonadati</taxon>
        <taxon>Pseudomonadota</taxon>
        <taxon>Gammaproteobacteria</taxon>
        <taxon>Cellvibrionales</taxon>
        <taxon>Halieaceae</taxon>
        <taxon>Pseudohalioglobus</taxon>
    </lineage>
</organism>
<feature type="domain" description="FAS1-like dehydratase" evidence="1">
    <location>
        <begin position="28"/>
        <end position="161"/>
    </location>
</feature>
<dbReference type="EMBL" id="PKUS01000011">
    <property type="protein sequence ID" value="PLW68798.1"/>
    <property type="molecule type" value="Genomic_DNA"/>
</dbReference>
<dbReference type="RefSeq" id="WP_084179872.1">
    <property type="nucleotide sequence ID" value="NZ_PKUS01000011.1"/>
</dbReference>
<keyword evidence="3" id="KW-1185">Reference proteome</keyword>
<dbReference type="Gene3D" id="3.10.129.10">
    <property type="entry name" value="Hotdog Thioesterase"/>
    <property type="match status" value="2"/>
</dbReference>
<reference evidence="2 3" key="1">
    <citation type="submission" date="2018-01" db="EMBL/GenBank/DDBJ databases">
        <title>The draft genome sequence of Halioglobus lutimaris HF004.</title>
        <authorList>
            <person name="Du Z.-J."/>
            <person name="Shi M.-J."/>
        </authorList>
    </citation>
    <scope>NUCLEOTIDE SEQUENCE [LARGE SCALE GENOMIC DNA]</scope>
    <source>
        <strain evidence="2 3">HF004</strain>
    </source>
</reference>
<protein>
    <recommendedName>
        <fullName evidence="1">FAS1-like dehydratase domain-containing protein</fullName>
    </recommendedName>
</protein>
<dbReference type="AlphaFoldDB" id="A0A2N5X2V1"/>
<sequence>MNRAVSDQKELDTKALTGNRLGPYNSFNPVSRVQVWQWCSAMGDRNPLYLDTAYQAARGITSALAPPAMMQMWTMRDVNMVYAPGSTDDAPYQVFDTLSEHGFPANVAVSYDISFHRYLNEGDRAHHFTTVVNISELKETGLGQGYFVTERVEYLDQNEQLFAEALITYLQYAPAQEQQADDSNSADSAQPVTLPTSEWEPDFVDLDPSSVSAGQQLPELAIPITHKLIVSGAVATQDFIDVHHNAPAARAAAMPDIFMNILTTSGLCARYLSDWAGPGSRLQKLRFKLMAPNVPGDTMVMQGQVSAADDGQVEVQFGGRNSRGYHVSGTATLAL</sequence>
<gene>
    <name evidence="2" type="ORF">C0039_11030</name>
</gene>
<evidence type="ECO:0000313" key="2">
    <source>
        <dbReference type="EMBL" id="PLW68798.1"/>
    </source>
</evidence>
<dbReference type="Proteomes" id="UP000235005">
    <property type="component" value="Unassembled WGS sequence"/>
</dbReference>
<evidence type="ECO:0000313" key="3">
    <source>
        <dbReference type="Proteomes" id="UP000235005"/>
    </source>
</evidence>
<evidence type="ECO:0000259" key="1">
    <source>
        <dbReference type="Pfam" id="PF13452"/>
    </source>
</evidence>
<dbReference type="InterPro" id="IPR039569">
    <property type="entry name" value="FAS1-like_DH_region"/>
</dbReference>
<proteinExistence type="predicted"/>
<dbReference type="OrthoDB" id="9774179at2"/>
<dbReference type="InterPro" id="IPR029069">
    <property type="entry name" value="HotDog_dom_sf"/>
</dbReference>
<dbReference type="Pfam" id="PF13452">
    <property type="entry name" value="FAS1_DH_region"/>
    <property type="match status" value="1"/>
</dbReference>
<comment type="caution">
    <text evidence="2">The sequence shown here is derived from an EMBL/GenBank/DDBJ whole genome shotgun (WGS) entry which is preliminary data.</text>
</comment>
<dbReference type="SUPFAM" id="SSF54637">
    <property type="entry name" value="Thioesterase/thiol ester dehydrase-isomerase"/>
    <property type="match status" value="2"/>
</dbReference>